<dbReference type="Pfam" id="PF05239">
    <property type="entry name" value="PRC"/>
    <property type="match status" value="1"/>
</dbReference>
<name>A0A3D9XU90_PARVE</name>
<dbReference type="RefSeq" id="WP_072462495.1">
    <property type="nucleotide sequence ID" value="NZ_CP038196.1"/>
</dbReference>
<dbReference type="Gene3D" id="2.30.30.240">
    <property type="entry name" value="PRC-barrel domain"/>
    <property type="match status" value="1"/>
</dbReference>
<comment type="caution">
    <text evidence="2">The sequence shown here is derived from an EMBL/GenBank/DDBJ whole genome shotgun (WGS) entry which is preliminary data.</text>
</comment>
<evidence type="ECO:0000313" key="2">
    <source>
        <dbReference type="EMBL" id="REF71772.1"/>
    </source>
</evidence>
<accession>A0A3D9XU90</accession>
<reference evidence="2 3" key="1">
    <citation type="submission" date="2018-08" db="EMBL/GenBank/DDBJ databases">
        <title>Genomic Encyclopedia of Archaeal and Bacterial Type Strains, Phase II (KMG-II): from individual species to whole genera.</title>
        <authorList>
            <person name="Goeker M."/>
        </authorList>
    </citation>
    <scope>NUCLEOTIDE SEQUENCE [LARGE SCALE GENOMIC DNA]</scope>
    <source>
        <strain evidence="2 3">DSM 17099</strain>
    </source>
</reference>
<evidence type="ECO:0000313" key="3">
    <source>
        <dbReference type="Proteomes" id="UP000256941"/>
    </source>
</evidence>
<dbReference type="AlphaFoldDB" id="A0A3D9XU90"/>
<dbReference type="InterPro" id="IPR011033">
    <property type="entry name" value="PRC_barrel-like_sf"/>
</dbReference>
<dbReference type="EMBL" id="QTUJ01000001">
    <property type="protein sequence ID" value="REF71772.1"/>
    <property type="molecule type" value="Genomic_DNA"/>
</dbReference>
<protein>
    <submittedName>
        <fullName evidence="2">PRC-barrel domain protein</fullName>
    </submittedName>
</protein>
<dbReference type="SUPFAM" id="SSF50346">
    <property type="entry name" value="PRC-barrel domain"/>
    <property type="match status" value="1"/>
</dbReference>
<feature type="domain" description="PRC-barrel" evidence="1">
    <location>
        <begin position="19"/>
        <end position="73"/>
    </location>
</feature>
<dbReference type="Proteomes" id="UP000256941">
    <property type="component" value="Unassembled WGS sequence"/>
</dbReference>
<organism evidence="2 3">
    <name type="scientific">Paracoccus versutus</name>
    <name type="common">Thiobacillus versutus</name>
    <dbReference type="NCBI Taxonomy" id="34007"/>
    <lineage>
        <taxon>Bacteria</taxon>
        <taxon>Pseudomonadati</taxon>
        <taxon>Pseudomonadota</taxon>
        <taxon>Alphaproteobacteria</taxon>
        <taxon>Rhodobacterales</taxon>
        <taxon>Paracoccaceae</taxon>
        <taxon>Paracoccus</taxon>
    </lineage>
</organism>
<dbReference type="InterPro" id="IPR027275">
    <property type="entry name" value="PRC-brl_dom"/>
</dbReference>
<sequence>MDHSTHIRLNESELTEAALTGATIYGPGDERIGHVSHVHGVGSEAVVVIDVGGFLGIGSKPVAVPARELDFMRDGSNSVHAVSRWTKDELKQMPEHRD</sequence>
<gene>
    <name evidence="2" type="ORF">BDD41_0229</name>
</gene>
<evidence type="ECO:0000259" key="1">
    <source>
        <dbReference type="Pfam" id="PF05239"/>
    </source>
</evidence>
<proteinExistence type="predicted"/>